<keyword evidence="11" id="KW-0965">Cell junction</keyword>
<keyword evidence="17" id="KW-0804">Transcription</keyword>
<evidence type="ECO:0000256" key="22">
    <source>
        <dbReference type="SAM" id="MobiDB-lite"/>
    </source>
</evidence>
<keyword evidence="7" id="KW-0597">Phosphoprotein</keyword>
<evidence type="ECO:0000256" key="16">
    <source>
        <dbReference type="ARBA" id="ARBA00023159"/>
    </source>
</evidence>
<dbReference type="PANTHER" id="PTHR12707">
    <property type="entry name" value="PINN"/>
    <property type="match status" value="1"/>
</dbReference>
<feature type="compositionally biased region" description="Basic and acidic residues" evidence="22">
    <location>
        <begin position="328"/>
        <end position="346"/>
    </location>
</feature>
<comment type="subunit">
    <text evidence="20">Found in a mRNA splicing-dependent exon junction complex (EJC). Found in a complex with SR proteins. Found in a mRNP complex with RNPS1. Component of the PSAP complex consisting of RNPS1, SAP18 and PNN. Interacts with PNISR, CTBP1, CTBP2, KRT8, KRT18, KRT19, PS1D/PNO40, PPIG, RNPS1, SFRS4 and SRRM2. Identified in the spliceosome C complex.</text>
</comment>
<gene>
    <name evidence="25" type="ORF">TRIADDRAFT_59793</name>
</gene>
<feature type="region of interest" description="Disordered" evidence="22">
    <location>
        <begin position="22"/>
        <end position="93"/>
    </location>
</feature>
<dbReference type="PANTHER" id="PTHR12707:SF0">
    <property type="entry name" value="PININ"/>
    <property type="match status" value="1"/>
</dbReference>
<keyword evidence="14 21" id="KW-0175">Coiled coil</keyword>
<dbReference type="GO" id="GO:0030057">
    <property type="term" value="C:desmosome"/>
    <property type="evidence" value="ECO:0007669"/>
    <property type="project" value="UniProtKB-SubCell"/>
</dbReference>
<keyword evidence="15" id="KW-0238">DNA-binding</keyword>
<feature type="domain" description="Pinin/SDK" evidence="24">
    <location>
        <begin position="10"/>
        <end position="124"/>
    </location>
</feature>
<dbReference type="RefSeq" id="XP_002115763.1">
    <property type="nucleotide sequence ID" value="XM_002115727.1"/>
</dbReference>
<dbReference type="GO" id="GO:0071013">
    <property type="term" value="C:catalytic step 2 spliceosome"/>
    <property type="evidence" value="ECO:0000318"/>
    <property type="project" value="GO_Central"/>
</dbReference>
<keyword evidence="9" id="KW-0747">Spliceosome</keyword>
<evidence type="ECO:0000256" key="2">
    <source>
        <dbReference type="ARBA" id="ARBA00004568"/>
    </source>
</evidence>
<evidence type="ECO:0000256" key="5">
    <source>
        <dbReference type="ARBA" id="ARBA00022481"/>
    </source>
</evidence>
<dbReference type="GO" id="GO:0016607">
    <property type="term" value="C:nuclear speck"/>
    <property type="evidence" value="ECO:0007669"/>
    <property type="project" value="UniProtKB-SubCell"/>
</dbReference>
<dbReference type="InterPro" id="IPR039853">
    <property type="entry name" value="Pinin"/>
</dbReference>
<dbReference type="InterPro" id="IPR006787">
    <property type="entry name" value="Pinin_SDK_N"/>
</dbReference>
<keyword evidence="5" id="KW-0488">Methylation</keyword>
<evidence type="ECO:0000256" key="20">
    <source>
        <dbReference type="ARBA" id="ARBA00025916"/>
    </source>
</evidence>
<evidence type="ECO:0000256" key="18">
    <source>
        <dbReference type="ARBA" id="ARBA00023187"/>
    </source>
</evidence>
<dbReference type="CTD" id="6757114"/>
<evidence type="ECO:0000256" key="9">
    <source>
        <dbReference type="ARBA" id="ARBA00022728"/>
    </source>
</evidence>
<sequence length="378" mass="44363">MASELEQKASVLRERIKSVDENIKKLTGRDPSEMRQFQRRGMQRGDNRKRSFAESDASNKYRRADNSGGRRSSYRRRGEGSSDSEADEDEDDEEDKEIKVLFFLNCYQPMIQSSVVVTEQKVSRLQRDSELKDEKSKARNRRMFGALLMGTLQKFKNESQERSEKEIKRAIIEEKLETAQREEKEKITAERRELYSKRRSEQAELRDIERKLERIEMEKRMQDYYNDLGIFIKTKTSPQLFYLPAEHNDKTRELLESSNKEIQELHSSRLKELEDHEANIQKLIAERRRRNAEGAAMDVAEEKHLQEDIDDKTKTMDENNDGNDNSMDVEKANEVTEDREDANTEEKNDDVEMNELDTLSARSFGDFEHTAPIFISGH</sequence>
<dbReference type="OMA" id="NVRNRRM"/>
<feature type="region of interest" description="Disordered" evidence="22">
    <location>
        <begin position="308"/>
        <end position="378"/>
    </location>
</feature>
<feature type="compositionally biased region" description="Basic and acidic residues" evidence="22">
    <location>
        <begin position="43"/>
        <end position="65"/>
    </location>
</feature>
<keyword evidence="16" id="KW-0010">Activator</keyword>
<dbReference type="OrthoDB" id="330772at2759"/>
<reference evidence="25 26" key="1">
    <citation type="journal article" date="2008" name="Nature">
        <title>The Trichoplax genome and the nature of placozoans.</title>
        <authorList>
            <person name="Srivastava M."/>
            <person name="Begovic E."/>
            <person name="Chapman J."/>
            <person name="Putnam N.H."/>
            <person name="Hellsten U."/>
            <person name="Kawashima T."/>
            <person name="Kuo A."/>
            <person name="Mitros T."/>
            <person name="Salamov A."/>
            <person name="Carpenter M.L."/>
            <person name="Signorovitch A.Y."/>
            <person name="Moreno M.A."/>
            <person name="Kamm K."/>
            <person name="Grimwood J."/>
            <person name="Schmutz J."/>
            <person name="Shapiro H."/>
            <person name="Grigoriev I.V."/>
            <person name="Buss L.W."/>
            <person name="Schierwater B."/>
            <person name="Dellaporta S.L."/>
            <person name="Rokhsar D.S."/>
        </authorList>
    </citation>
    <scope>NUCLEOTIDE SEQUENCE [LARGE SCALE GENOMIC DNA]</scope>
    <source>
        <strain evidence="25 26">Grell-BS-1999</strain>
    </source>
</reference>
<feature type="compositionally biased region" description="Basic and acidic residues" evidence="22">
    <location>
        <begin position="22"/>
        <end position="33"/>
    </location>
</feature>
<dbReference type="PhylomeDB" id="B3S6G1"/>
<evidence type="ECO:0000256" key="6">
    <source>
        <dbReference type="ARBA" id="ARBA00022499"/>
    </source>
</evidence>
<keyword evidence="10" id="KW-0832">Ubl conjugation</keyword>
<comment type="similarity">
    <text evidence="3">Belongs to the pinin family.</text>
</comment>
<evidence type="ECO:0000256" key="19">
    <source>
        <dbReference type="ARBA" id="ARBA00023242"/>
    </source>
</evidence>
<evidence type="ECO:0000313" key="26">
    <source>
        <dbReference type="Proteomes" id="UP000009022"/>
    </source>
</evidence>
<evidence type="ECO:0000256" key="15">
    <source>
        <dbReference type="ARBA" id="ARBA00023125"/>
    </source>
</evidence>
<evidence type="ECO:0000259" key="23">
    <source>
        <dbReference type="Pfam" id="PF04696"/>
    </source>
</evidence>
<dbReference type="InterPro" id="IPR006786">
    <property type="entry name" value="Pinin_SDK_MemA"/>
</dbReference>
<evidence type="ECO:0000256" key="14">
    <source>
        <dbReference type="ARBA" id="ARBA00023054"/>
    </source>
</evidence>
<evidence type="ECO:0000256" key="10">
    <source>
        <dbReference type="ARBA" id="ARBA00022843"/>
    </source>
</evidence>
<keyword evidence="12" id="KW-0007">Acetylation</keyword>
<comment type="subcellular location">
    <subcellularLocation>
        <location evidence="2">Cell junction</location>
        <location evidence="2">Desmosome</location>
    </subcellularLocation>
    <subcellularLocation>
        <location evidence="1">Nucleus speckle</location>
    </subcellularLocation>
</comment>
<dbReference type="KEGG" id="tad:TRIADDRAFT_59793"/>
<evidence type="ECO:0000259" key="24">
    <source>
        <dbReference type="Pfam" id="PF04697"/>
    </source>
</evidence>
<evidence type="ECO:0000313" key="25">
    <source>
        <dbReference type="EMBL" id="EDV21615.1"/>
    </source>
</evidence>
<keyword evidence="8" id="KW-0507">mRNA processing</keyword>
<evidence type="ECO:0000256" key="7">
    <source>
        <dbReference type="ARBA" id="ARBA00022553"/>
    </source>
</evidence>
<feature type="compositionally biased region" description="Basic and acidic residues" evidence="22">
    <location>
        <begin position="308"/>
        <end position="317"/>
    </location>
</feature>
<feature type="coiled-coil region" evidence="21">
    <location>
        <begin position="162"/>
        <end position="218"/>
    </location>
</feature>
<dbReference type="Proteomes" id="UP000009022">
    <property type="component" value="Unassembled WGS sequence"/>
</dbReference>
<dbReference type="Pfam" id="PF04697">
    <property type="entry name" value="Pinin_SDK_N"/>
    <property type="match status" value="1"/>
</dbReference>
<dbReference type="STRING" id="10228.B3S6G1"/>
<evidence type="ECO:0000256" key="13">
    <source>
        <dbReference type="ARBA" id="ARBA00023015"/>
    </source>
</evidence>
<dbReference type="EMBL" id="DS985252">
    <property type="protein sequence ID" value="EDV21615.1"/>
    <property type="molecule type" value="Genomic_DNA"/>
</dbReference>
<dbReference type="Pfam" id="PF04696">
    <property type="entry name" value="Pinin_SDK_memA"/>
    <property type="match status" value="1"/>
</dbReference>
<name>B3S6G1_TRIAD</name>
<evidence type="ECO:0000256" key="21">
    <source>
        <dbReference type="SAM" id="Coils"/>
    </source>
</evidence>
<evidence type="ECO:0000256" key="3">
    <source>
        <dbReference type="ARBA" id="ARBA00010386"/>
    </source>
</evidence>
<evidence type="ECO:0000256" key="8">
    <source>
        <dbReference type="ARBA" id="ARBA00022664"/>
    </source>
</evidence>
<dbReference type="AlphaFoldDB" id="B3S6G1"/>
<dbReference type="HOGENOM" id="CLU_732226_0_0_1"/>
<accession>B3S6G1</accession>
<keyword evidence="26" id="KW-1185">Reference proteome</keyword>
<dbReference type="GO" id="GO:0006397">
    <property type="term" value="P:mRNA processing"/>
    <property type="evidence" value="ECO:0007669"/>
    <property type="project" value="UniProtKB-KW"/>
</dbReference>
<keyword evidence="13" id="KW-0805">Transcription regulation</keyword>
<evidence type="ECO:0000256" key="17">
    <source>
        <dbReference type="ARBA" id="ARBA00023163"/>
    </source>
</evidence>
<organism evidence="25 26">
    <name type="scientific">Trichoplax adhaerens</name>
    <name type="common">Trichoplax reptans</name>
    <dbReference type="NCBI Taxonomy" id="10228"/>
    <lineage>
        <taxon>Eukaryota</taxon>
        <taxon>Metazoa</taxon>
        <taxon>Placozoa</taxon>
        <taxon>Uniplacotomia</taxon>
        <taxon>Trichoplacea</taxon>
        <taxon>Trichoplacidae</taxon>
        <taxon>Trichoplax</taxon>
    </lineage>
</organism>
<protein>
    <recommendedName>
        <fullName evidence="4">Pinin</fullName>
    </recommendedName>
</protein>
<dbReference type="GO" id="GO:0003677">
    <property type="term" value="F:DNA binding"/>
    <property type="evidence" value="ECO:0007669"/>
    <property type="project" value="UniProtKB-KW"/>
</dbReference>
<evidence type="ECO:0000256" key="4">
    <source>
        <dbReference type="ARBA" id="ARBA00020056"/>
    </source>
</evidence>
<evidence type="ECO:0000256" key="12">
    <source>
        <dbReference type="ARBA" id="ARBA00022990"/>
    </source>
</evidence>
<dbReference type="GO" id="GO:0008380">
    <property type="term" value="P:RNA splicing"/>
    <property type="evidence" value="ECO:0007669"/>
    <property type="project" value="UniProtKB-KW"/>
</dbReference>
<feature type="coiled-coil region" evidence="21">
    <location>
        <begin position="248"/>
        <end position="293"/>
    </location>
</feature>
<proteinExistence type="inferred from homology"/>
<dbReference type="InParanoid" id="B3S6G1"/>
<evidence type="ECO:0000256" key="11">
    <source>
        <dbReference type="ARBA" id="ARBA00022949"/>
    </source>
</evidence>
<keyword evidence="6" id="KW-1017">Isopeptide bond</keyword>
<keyword evidence="18" id="KW-0508">mRNA splicing</keyword>
<dbReference type="GeneID" id="6757114"/>
<evidence type="ECO:0000256" key="1">
    <source>
        <dbReference type="ARBA" id="ARBA00004324"/>
    </source>
</evidence>
<keyword evidence="19" id="KW-0539">Nucleus</keyword>
<feature type="compositionally biased region" description="Acidic residues" evidence="22">
    <location>
        <begin position="82"/>
        <end position="93"/>
    </location>
</feature>
<dbReference type="eggNOG" id="KOG3756">
    <property type="taxonomic scope" value="Eukaryota"/>
</dbReference>
<feature type="domain" description="Pinin/SDK/MemA protein" evidence="23">
    <location>
        <begin position="134"/>
        <end position="259"/>
    </location>
</feature>